<dbReference type="PANTHER" id="PTHR36486">
    <property type="entry name" value="OS01G0977800 PROTEIN"/>
    <property type="match status" value="1"/>
</dbReference>
<feature type="binding site" evidence="5">
    <location>
        <begin position="833"/>
        <end position="836"/>
    </location>
    <ligand>
        <name>GTP</name>
        <dbReference type="ChEBI" id="CHEBI:37565"/>
    </ligand>
</feature>
<proteinExistence type="predicted"/>
<keyword evidence="4" id="KW-0807">Transducer</keyword>
<keyword evidence="6" id="KW-0460">Magnesium</keyword>
<protein>
    <submittedName>
        <fullName evidence="7">Uncharacterized protein</fullName>
    </submittedName>
</protein>
<evidence type="ECO:0000256" key="4">
    <source>
        <dbReference type="ARBA" id="ARBA00023224"/>
    </source>
</evidence>
<dbReference type="GO" id="GO:0003924">
    <property type="term" value="F:GTPase activity"/>
    <property type="evidence" value="ECO:0007669"/>
    <property type="project" value="InterPro"/>
</dbReference>
<feature type="binding site" evidence="6">
    <location>
        <position position="564"/>
    </location>
    <ligand>
        <name>Mg(2+)</name>
        <dbReference type="ChEBI" id="CHEBI:18420"/>
    </ligand>
</feature>
<evidence type="ECO:0000313" key="7">
    <source>
        <dbReference type="EnsemblPlants" id="Kaladp0955s0020.1.v1.1"/>
    </source>
</evidence>
<dbReference type="InterPro" id="IPR001019">
    <property type="entry name" value="Gprotein_alpha_su"/>
</dbReference>
<accession>A0A7N1A9J1</accession>
<dbReference type="PRINTS" id="PR00318">
    <property type="entry name" value="GPROTEINA"/>
</dbReference>
<keyword evidence="1 6" id="KW-0479">Metal-binding</keyword>
<organism evidence="7 8">
    <name type="scientific">Kalanchoe fedtschenkoi</name>
    <name type="common">Lavender scallops</name>
    <name type="synonym">South American air plant</name>
    <dbReference type="NCBI Taxonomy" id="63787"/>
    <lineage>
        <taxon>Eukaryota</taxon>
        <taxon>Viridiplantae</taxon>
        <taxon>Streptophyta</taxon>
        <taxon>Embryophyta</taxon>
        <taxon>Tracheophyta</taxon>
        <taxon>Spermatophyta</taxon>
        <taxon>Magnoliopsida</taxon>
        <taxon>eudicotyledons</taxon>
        <taxon>Gunneridae</taxon>
        <taxon>Pentapetalae</taxon>
        <taxon>Saxifragales</taxon>
        <taxon>Crassulaceae</taxon>
        <taxon>Kalanchoe</taxon>
    </lineage>
</organism>
<keyword evidence="8" id="KW-1185">Reference proteome</keyword>
<dbReference type="Gene3D" id="3.40.50.300">
    <property type="entry name" value="P-loop containing nucleotide triphosphate hydrolases"/>
    <property type="match status" value="1"/>
</dbReference>
<sequence length="955" mass="105695">MGLEAVTDDEAEAAGVVEYSFAVEYNGPPLDYEIPRAVPINVETIPVAAVVSPPFVSEKLSLPVVQPILAPESKKISLDVNLGTEVTVSPTSVIDFEDVEQQKGGNVLELESDASPNSVIGYEGMSLGGDGCAVSGEFGSSGALDFSAGFFESNELSDAIANSKELGSSSVSHELSRTGSLGTIQYSDNVDGSRELCGSSSVERDSSCCKENTDFNVLSPVDLASRGSSASLDYPSSMVSPHRENDCNGESRRSPVVTFCDAESDDAFTGELHDDPTPAGKKKVPEQKVRKGACYRCLKGNRFTEKEICIVCDAKYCGNCVLRAMGSMPEGRKCVTCIGSPIDESKRKNLGRCSRLLKRLLNELEVRHIMKTEKLCEANQLPPEHICVNGKPLSHDELVLLQSCPDPPKKLVPGRYWYDKVSGLWGKEGQKPSRIVTPHLNVGGPIQMNASNGTTQVFINGREITKVELRMLQLAGVQCVGNPHFWVNEDGSYLEEGQKNPKGYIWGKAGTKLVCALLSLPVPSKSSSSTDQVGNVGNTSFPDYIEQRIIQKLLLVGYTGSGTSTIFKQAKILFKAVPFSSDECENIKAEIQSNMFRYLGVLLEGRERFEDECLSRLRERVGADSSAENDDKTIYSIAPRLKTFSDWLLKTMVSGCMDAIFPAASREYAPLVEELWNDPAIQATFERRSELEALPVNAKYFLERAGDILRTDYEPSYEDTLYAEGVTFSNGLGCIDFSFPPEHNYDHHAVDQHDSLLRFQLIHAKGLGENRKWLEMFEDVRVVVFCVSLGDYDQYSVDGNNVLTNKMIQSKRLFESIVTHPTFDQTDFLLVLNKFDLFEKKIADIPLTQCEWFSDFHPIVSKNQPNSRSNKNNESTLAQLGFYYIAVKFKRLFSSLTGRNLYVAPPVKGLDRNSVKDALKYAREVVKWDEEKHSFGFELNDYSMYSADATSTFSN</sequence>
<evidence type="ECO:0000256" key="1">
    <source>
        <dbReference type="ARBA" id="ARBA00022723"/>
    </source>
</evidence>
<dbReference type="Gene3D" id="1.10.400.10">
    <property type="entry name" value="GI Alpha 1, domain 2-like"/>
    <property type="match status" value="1"/>
</dbReference>
<evidence type="ECO:0000256" key="6">
    <source>
        <dbReference type="PIRSR" id="PIRSR601019-2"/>
    </source>
</evidence>
<dbReference type="EnsemblPlants" id="Kaladp0955s0020.1.v1.1">
    <property type="protein sequence ID" value="Kaladp0955s0020.1.v1.1"/>
    <property type="gene ID" value="Kaladp0955s0020.v1.1"/>
</dbReference>
<dbReference type="PANTHER" id="PTHR36486:SF4">
    <property type="entry name" value="PH DOMAIN-CONTAINING PROTEIN"/>
    <property type="match status" value="1"/>
</dbReference>
<feature type="binding site" evidence="6">
    <location>
        <position position="727"/>
    </location>
    <ligand>
        <name>Mg(2+)</name>
        <dbReference type="ChEBI" id="CHEBI:18420"/>
    </ligand>
</feature>
<evidence type="ECO:0000256" key="3">
    <source>
        <dbReference type="ARBA" id="ARBA00023134"/>
    </source>
</evidence>
<dbReference type="SUPFAM" id="SSF52540">
    <property type="entry name" value="P-loop containing nucleoside triphosphate hydrolases"/>
    <property type="match status" value="1"/>
</dbReference>
<dbReference type="FunFam" id="3.40.50.300:FF:000692">
    <property type="entry name" value="Guanine nucleotide-binding protein subunit alpha"/>
    <property type="match status" value="1"/>
</dbReference>
<dbReference type="GO" id="GO:0005525">
    <property type="term" value="F:GTP binding"/>
    <property type="evidence" value="ECO:0007669"/>
    <property type="project" value="UniProtKB-KW"/>
</dbReference>
<evidence type="ECO:0000256" key="5">
    <source>
        <dbReference type="PIRSR" id="PIRSR601019-1"/>
    </source>
</evidence>
<dbReference type="FunFam" id="1.10.400.10:FF:000013">
    <property type="entry name" value="Extra-large guanine nucleotide-binding protein 2"/>
    <property type="match status" value="1"/>
</dbReference>
<dbReference type="AlphaFoldDB" id="A0A7N1A9J1"/>
<evidence type="ECO:0000313" key="8">
    <source>
        <dbReference type="Proteomes" id="UP000594263"/>
    </source>
</evidence>
<reference evidence="7" key="1">
    <citation type="submission" date="2021-01" db="UniProtKB">
        <authorList>
            <consortium name="EnsemblPlants"/>
        </authorList>
    </citation>
    <scope>IDENTIFICATION</scope>
</reference>
<dbReference type="InterPro" id="IPR011025">
    <property type="entry name" value="GproteinA_insert"/>
</dbReference>
<dbReference type="InterPro" id="IPR027417">
    <property type="entry name" value="P-loop_NTPase"/>
</dbReference>
<keyword evidence="2 5" id="KW-0547">Nucleotide-binding</keyword>
<name>A0A7N1A9J1_KALFE</name>
<dbReference type="Proteomes" id="UP000594263">
    <property type="component" value="Unplaced"/>
</dbReference>
<dbReference type="CDD" id="cd00066">
    <property type="entry name" value="G-alpha"/>
    <property type="match status" value="1"/>
</dbReference>
<dbReference type="GO" id="GO:0046872">
    <property type="term" value="F:metal ion binding"/>
    <property type="evidence" value="ECO:0007669"/>
    <property type="project" value="UniProtKB-KW"/>
</dbReference>
<dbReference type="OMA" id="HMDFLLI"/>
<dbReference type="PROSITE" id="PS51882">
    <property type="entry name" value="G_ALPHA"/>
    <property type="match status" value="1"/>
</dbReference>
<dbReference type="InterPro" id="IPR053057">
    <property type="entry name" value="XLG_GTP-binding"/>
</dbReference>
<keyword evidence="3 5" id="KW-0342">GTP-binding</keyword>
<dbReference type="Gramene" id="Kaladp0955s0020.1.v1.1">
    <property type="protein sequence ID" value="Kaladp0955s0020.1.v1.1"/>
    <property type="gene ID" value="Kaladp0955s0020.v1.1"/>
</dbReference>
<dbReference type="GO" id="GO:0007186">
    <property type="term" value="P:G protein-coupled receptor signaling pathway"/>
    <property type="evidence" value="ECO:0007669"/>
    <property type="project" value="InterPro"/>
</dbReference>
<feature type="binding site" evidence="5">
    <location>
        <begin position="721"/>
        <end position="727"/>
    </location>
    <ligand>
        <name>GTP</name>
        <dbReference type="ChEBI" id="CHEBI:37565"/>
    </ligand>
</feature>
<dbReference type="SMART" id="SM00275">
    <property type="entry name" value="G_alpha"/>
    <property type="match status" value="1"/>
</dbReference>
<evidence type="ECO:0000256" key="2">
    <source>
        <dbReference type="ARBA" id="ARBA00022741"/>
    </source>
</evidence>
<dbReference type="Pfam" id="PF00503">
    <property type="entry name" value="G-alpha"/>
    <property type="match status" value="1"/>
</dbReference>
<dbReference type="SUPFAM" id="SSF47895">
    <property type="entry name" value="Transducin (alpha subunit), insertion domain"/>
    <property type="match status" value="1"/>
</dbReference>
<dbReference type="GO" id="GO:0031683">
    <property type="term" value="F:G-protein beta/gamma-subunit complex binding"/>
    <property type="evidence" value="ECO:0007669"/>
    <property type="project" value="InterPro"/>
</dbReference>